<comment type="subcellular location">
    <subcellularLocation>
        <location evidence="1">Nucleus</location>
    </subcellularLocation>
</comment>
<dbReference type="AlphaFoldDB" id="A0A9W9SJZ6"/>
<accession>A0A9W9SJZ6</accession>
<dbReference type="CDD" id="cd12148">
    <property type="entry name" value="fungal_TF_MHR"/>
    <property type="match status" value="1"/>
</dbReference>
<dbReference type="GeneID" id="81376086"/>
<dbReference type="OrthoDB" id="39175at2759"/>
<dbReference type="GO" id="GO:0003700">
    <property type="term" value="F:DNA-binding transcription factor activity"/>
    <property type="evidence" value="ECO:0007669"/>
    <property type="project" value="InterPro"/>
</dbReference>
<dbReference type="GO" id="GO:0005634">
    <property type="term" value="C:nucleus"/>
    <property type="evidence" value="ECO:0007669"/>
    <property type="project" value="UniProtKB-SubCell"/>
</dbReference>
<comment type="caution">
    <text evidence="7">The sequence shown here is derived from an EMBL/GenBank/DDBJ whole genome shotgun (WGS) entry which is preliminary data.</text>
</comment>
<dbReference type="GO" id="GO:0008270">
    <property type="term" value="F:zinc ion binding"/>
    <property type="evidence" value="ECO:0007669"/>
    <property type="project" value="InterPro"/>
</dbReference>
<sequence>MQADRDRVEVSPSARKKKWMSRRRGAFDVILLTFGMTQAMLHDLECEYQLSKKQQTNRPPTASTTEDISVERWHTESDGSGVASHIPSPNDIQILPESTAAGLGAGNLVSGNAGTSLQEMMFDRYAHDGFSATSMEWIGSDNLGAPLSVDMSNMNGLGMLPWSPSKNTYSEANFNIPYPVEHATDRSANPTLTSQFQLNFPPLTGQTRDRYDEKLWEEVSSKIAIRNLPGCSDHTPRIDFSLTAIFSPERRRLGNLSRSEQDEVNGIFRRLSDAQSQMSFGINCEEYDCIHSRWYWSDTALTEKCKSACFEEPLGISTFLTRSHFDSYVQQARESPSIEGLAVKPLIDSVMAFGFHALATRSQSSEGSDVSRKAIARIRMALNSRDAVQRSPDTLLKMQTILAMATISEQIDRKVYTELLSYAVSCARTRRFMNRDSVYMTMTKEKEYLARRCLWYLYSIEVVHSIRDGMPPILTRDWTDYALPEVAKDTDWLRIQCQYANALSSAVNTLYSQRALSQNLDERERNLMQAHKGLENWRSGLPMHLQNIHRHETGNLTLDDQKTRHLTLTMVHTYHEAIFIIFFPWTGVKSQGLISEHYRKTSMELCVKSAQAVLAIAARISSCDILDGKLLNLIAVSICVTFLDIVTTGSKKSLPYLSMCCGIFGSLSLDNELPLADALKLTQLAQKSGKP</sequence>
<dbReference type="RefSeq" id="XP_056483136.1">
    <property type="nucleotide sequence ID" value="XM_056637106.1"/>
</dbReference>
<dbReference type="Proteomes" id="UP001147747">
    <property type="component" value="Unassembled WGS sequence"/>
</dbReference>
<name>A0A9W9SJZ6_9EURO</name>
<dbReference type="InterPro" id="IPR050987">
    <property type="entry name" value="AtrR-like"/>
</dbReference>
<protein>
    <recommendedName>
        <fullName evidence="6">Xylanolytic transcriptional activator regulatory domain-containing protein</fullName>
    </recommendedName>
</protein>
<evidence type="ECO:0000259" key="6">
    <source>
        <dbReference type="Pfam" id="PF04082"/>
    </source>
</evidence>
<feature type="compositionally biased region" description="Polar residues" evidence="5">
    <location>
        <begin position="51"/>
        <end position="67"/>
    </location>
</feature>
<dbReference type="GO" id="GO:0003677">
    <property type="term" value="F:DNA binding"/>
    <property type="evidence" value="ECO:0007669"/>
    <property type="project" value="UniProtKB-KW"/>
</dbReference>
<keyword evidence="8" id="KW-1185">Reference proteome</keyword>
<dbReference type="PANTHER" id="PTHR46910:SF3">
    <property type="entry name" value="HALOTOLERANCE PROTEIN 9-RELATED"/>
    <property type="match status" value="1"/>
</dbReference>
<dbReference type="EMBL" id="JAPZBU010000011">
    <property type="protein sequence ID" value="KAJ5379350.1"/>
    <property type="molecule type" value="Genomic_DNA"/>
</dbReference>
<organism evidence="7 8">
    <name type="scientific">Penicillium cosmopolitanum</name>
    <dbReference type="NCBI Taxonomy" id="1131564"/>
    <lineage>
        <taxon>Eukaryota</taxon>
        <taxon>Fungi</taxon>
        <taxon>Dikarya</taxon>
        <taxon>Ascomycota</taxon>
        <taxon>Pezizomycotina</taxon>
        <taxon>Eurotiomycetes</taxon>
        <taxon>Eurotiomycetidae</taxon>
        <taxon>Eurotiales</taxon>
        <taxon>Aspergillaceae</taxon>
        <taxon>Penicillium</taxon>
    </lineage>
</organism>
<feature type="domain" description="Xylanolytic transcriptional activator regulatory" evidence="6">
    <location>
        <begin position="341"/>
        <end position="503"/>
    </location>
</feature>
<evidence type="ECO:0000256" key="1">
    <source>
        <dbReference type="ARBA" id="ARBA00004123"/>
    </source>
</evidence>
<reference evidence="7" key="1">
    <citation type="submission" date="2022-12" db="EMBL/GenBank/DDBJ databases">
        <authorList>
            <person name="Petersen C."/>
        </authorList>
    </citation>
    <scope>NUCLEOTIDE SEQUENCE</scope>
    <source>
        <strain evidence="7">IBT 29677</strain>
    </source>
</reference>
<gene>
    <name evidence="7" type="ORF">N7509_012469</name>
</gene>
<dbReference type="PANTHER" id="PTHR46910">
    <property type="entry name" value="TRANSCRIPTION FACTOR PDR1"/>
    <property type="match status" value="1"/>
</dbReference>
<evidence type="ECO:0000256" key="3">
    <source>
        <dbReference type="ARBA" id="ARBA00023125"/>
    </source>
</evidence>
<dbReference type="InterPro" id="IPR007219">
    <property type="entry name" value="XnlR_reg_dom"/>
</dbReference>
<keyword evidence="2" id="KW-0479">Metal-binding</keyword>
<dbReference type="Pfam" id="PF04082">
    <property type="entry name" value="Fungal_trans"/>
    <property type="match status" value="1"/>
</dbReference>
<keyword evidence="3" id="KW-0238">DNA-binding</keyword>
<reference evidence="7" key="2">
    <citation type="journal article" date="2023" name="IMA Fungus">
        <title>Comparative genomic study of the Penicillium genus elucidates a diverse pangenome and 15 lateral gene transfer events.</title>
        <authorList>
            <person name="Petersen C."/>
            <person name="Sorensen T."/>
            <person name="Nielsen M.R."/>
            <person name="Sondergaard T.E."/>
            <person name="Sorensen J.L."/>
            <person name="Fitzpatrick D.A."/>
            <person name="Frisvad J.C."/>
            <person name="Nielsen K.L."/>
        </authorList>
    </citation>
    <scope>NUCLEOTIDE SEQUENCE</scope>
    <source>
        <strain evidence="7">IBT 29677</strain>
    </source>
</reference>
<evidence type="ECO:0000256" key="2">
    <source>
        <dbReference type="ARBA" id="ARBA00022723"/>
    </source>
</evidence>
<keyword evidence="4" id="KW-0539">Nucleus</keyword>
<evidence type="ECO:0000256" key="5">
    <source>
        <dbReference type="SAM" id="MobiDB-lite"/>
    </source>
</evidence>
<feature type="region of interest" description="Disordered" evidence="5">
    <location>
        <begin position="51"/>
        <end position="87"/>
    </location>
</feature>
<proteinExistence type="predicted"/>
<evidence type="ECO:0000313" key="8">
    <source>
        <dbReference type="Proteomes" id="UP001147747"/>
    </source>
</evidence>
<dbReference type="GO" id="GO:0006351">
    <property type="term" value="P:DNA-templated transcription"/>
    <property type="evidence" value="ECO:0007669"/>
    <property type="project" value="InterPro"/>
</dbReference>
<evidence type="ECO:0000313" key="7">
    <source>
        <dbReference type="EMBL" id="KAJ5379350.1"/>
    </source>
</evidence>
<evidence type="ECO:0000256" key="4">
    <source>
        <dbReference type="ARBA" id="ARBA00023242"/>
    </source>
</evidence>